<feature type="transmembrane region" description="Helical" evidence="1">
    <location>
        <begin position="12"/>
        <end position="34"/>
    </location>
</feature>
<dbReference type="GeneID" id="86941148"/>
<evidence type="ECO:0008006" key="4">
    <source>
        <dbReference type="Google" id="ProtNLM"/>
    </source>
</evidence>
<dbReference type="EMBL" id="AGEL01000007">
    <property type="protein sequence ID" value="EHO16705.1"/>
    <property type="molecule type" value="Genomic_DNA"/>
</dbReference>
<dbReference type="Proteomes" id="UP000018466">
    <property type="component" value="Unassembled WGS sequence"/>
</dbReference>
<comment type="caution">
    <text evidence="2">The sequence shown here is derived from an EMBL/GenBank/DDBJ whole genome shotgun (WGS) entry which is preliminary data.</text>
</comment>
<organism evidence="2 3">
    <name type="scientific">Stomatobaculum longum</name>
    <dbReference type="NCBI Taxonomy" id="796942"/>
    <lineage>
        <taxon>Bacteria</taxon>
        <taxon>Bacillati</taxon>
        <taxon>Bacillota</taxon>
        <taxon>Clostridia</taxon>
        <taxon>Lachnospirales</taxon>
        <taxon>Lachnospiraceae</taxon>
        <taxon>Stomatobaculum</taxon>
    </lineage>
</organism>
<feature type="transmembrane region" description="Helical" evidence="1">
    <location>
        <begin position="113"/>
        <end position="131"/>
    </location>
</feature>
<dbReference type="AlphaFoldDB" id="A0AA37DG71"/>
<dbReference type="RefSeq" id="WP_009533236.1">
    <property type="nucleotide sequence ID" value="NZ_CAJPPX010000025.1"/>
</dbReference>
<sequence length="132" mass="14684">MSKLKVSNEIYFLGAIAVIAFLFCVYNLVNLLLIQNKSATTTGTIISYTTAVPSTTAFHNSKWAQLTYKVNGKQYVSQKSIQVPFSSEIGSTVQLRYDTQHPERLYSFTPARILISLGITAVCIIAIVFRLI</sequence>
<keyword evidence="1" id="KW-1133">Transmembrane helix</keyword>
<proteinExistence type="predicted"/>
<accession>A0AA37DG71</accession>
<gene>
    <name evidence="2" type="ORF">HMPREF9623_01404</name>
</gene>
<keyword evidence="1" id="KW-0812">Transmembrane</keyword>
<keyword evidence="3" id="KW-1185">Reference proteome</keyword>
<evidence type="ECO:0000313" key="3">
    <source>
        <dbReference type="Proteomes" id="UP000018466"/>
    </source>
</evidence>
<evidence type="ECO:0000313" key="2">
    <source>
        <dbReference type="EMBL" id="EHO16705.1"/>
    </source>
</evidence>
<keyword evidence="1" id="KW-0472">Membrane</keyword>
<evidence type="ECO:0000256" key="1">
    <source>
        <dbReference type="SAM" id="Phobius"/>
    </source>
</evidence>
<name>A0AA37DG71_9FIRM</name>
<protein>
    <recommendedName>
        <fullName evidence="4">DUF3592 domain-containing protein</fullName>
    </recommendedName>
</protein>
<reference evidence="2 3" key="1">
    <citation type="submission" date="2011-10" db="EMBL/GenBank/DDBJ databases">
        <title>The Genome Sequence of Lachnospiraceae bacterium ACC2.</title>
        <authorList>
            <consortium name="The Broad Institute Genome Sequencing Platform"/>
            <person name="Earl A."/>
            <person name="Ward D."/>
            <person name="Feldgarden M."/>
            <person name="Gevers D."/>
            <person name="Sizova M."/>
            <person name="Hazen A."/>
            <person name="Epstein S."/>
            <person name="Young S.K."/>
            <person name="Zeng Q."/>
            <person name="Gargeya S."/>
            <person name="Fitzgerald M."/>
            <person name="Haas B."/>
            <person name="Abouelleil A."/>
            <person name="Alvarado L."/>
            <person name="Arachchi H.M."/>
            <person name="Berlin A."/>
            <person name="Brown A."/>
            <person name="Chapman S.B."/>
            <person name="Chen Z."/>
            <person name="Dunbar C."/>
            <person name="Freedman E."/>
            <person name="Gearin G."/>
            <person name="Goldberg J."/>
            <person name="Griggs A."/>
            <person name="Gujja S."/>
            <person name="Heiman D."/>
            <person name="Howarth C."/>
            <person name="Larson L."/>
            <person name="Lui A."/>
            <person name="MacDonald P.J.P."/>
            <person name="Montmayeur A."/>
            <person name="Murphy C."/>
            <person name="Neiman D."/>
            <person name="Pearson M."/>
            <person name="Priest M."/>
            <person name="Roberts A."/>
            <person name="Saif S."/>
            <person name="Shea T."/>
            <person name="Shenoy N."/>
            <person name="Sisk P."/>
            <person name="Stolte C."/>
            <person name="Sykes S."/>
            <person name="Wortman J."/>
            <person name="Nusbaum C."/>
            <person name="Birren B."/>
        </authorList>
    </citation>
    <scope>NUCLEOTIDE SEQUENCE [LARGE SCALE GENOMIC DNA]</scope>
    <source>
        <strain evidence="2 3">ACC2</strain>
    </source>
</reference>